<accession>A0A6A4F087</accession>
<protein>
    <submittedName>
        <fullName evidence="1">Uncharacterized protein</fullName>
    </submittedName>
</protein>
<evidence type="ECO:0000313" key="2">
    <source>
        <dbReference type="Proteomes" id="UP000434957"/>
    </source>
</evidence>
<sequence length="100" mass="11112">MSISLNQRFRGRRSGPIPDYEDVSIFTALFLDACEGGDTHRFASASSRSMISMMARRCWSGVAELSSDVTTTSPDRRETVECLPLDGRQMGEGRVLQRHG</sequence>
<organism evidence="1 2">
    <name type="scientific">Phytophthora rubi</name>
    <dbReference type="NCBI Taxonomy" id="129364"/>
    <lineage>
        <taxon>Eukaryota</taxon>
        <taxon>Sar</taxon>
        <taxon>Stramenopiles</taxon>
        <taxon>Oomycota</taxon>
        <taxon>Peronosporomycetes</taxon>
        <taxon>Peronosporales</taxon>
        <taxon>Peronosporaceae</taxon>
        <taxon>Phytophthora</taxon>
    </lineage>
</organism>
<comment type="caution">
    <text evidence="1">The sequence shown here is derived from an EMBL/GenBank/DDBJ whole genome shotgun (WGS) entry which is preliminary data.</text>
</comment>
<gene>
    <name evidence="1" type="ORF">PR003_g14169</name>
</gene>
<name>A0A6A4F087_9STRA</name>
<evidence type="ECO:0000313" key="1">
    <source>
        <dbReference type="EMBL" id="KAE9333136.1"/>
    </source>
</evidence>
<dbReference type="EMBL" id="QXFT01000927">
    <property type="protein sequence ID" value="KAE9333136.1"/>
    <property type="molecule type" value="Genomic_DNA"/>
</dbReference>
<keyword evidence="2" id="KW-1185">Reference proteome</keyword>
<dbReference type="AlphaFoldDB" id="A0A6A4F087"/>
<reference evidence="1 2" key="1">
    <citation type="submission" date="2018-08" db="EMBL/GenBank/DDBJ databases">
        <title>Genomic investigation of the strawberry pathogen Phytophthora fragariae indicates pathogenicity is determined by transcriptional variation in three key races.</title>
        <authorList>
            <person name="Adams T.M."/>
            <person name="Armitage A.D."/>
            <person name="Sobczyk M.K."/>
            <person name="Bates H.J."/>
            <person name="Dunwell J.M."/>
            <person name="Nellist C.F."/>
            <person name="Harrison R.J."/>
        </authorList>
    </citation>
    <scope>NUCLEOTIDE SEQUENCE [LARGE SCALE GENOMIC DNA]</scope>
    <source>
        <strain evidence="1 2">SCRP333</strain>
    </source>
</reference>
<dbReference type="Proteomes" id="UP000434957">
    <property type="component" value="Unassembled WGS sequence"/>
</dbReference>
<proteinExistence type="predicted"/>